<protein>
    <recommendedName>
        <fullName evidence="1">TerD domain-containing protein</fullName>
    </recommendedName>
</protein>
<sequence>MVKLVNGQKVELTKPSSMVTSIRLGLGWSISDHSASHFDLDALALLVDETGNIRSKEHVVFYNQLTAFDGVVVLSNDNQNGAGTGDDEQLFIQLSYVPASIHKIVVAIVIHEADERGQTFGEVNDAFVRIVSDETKEEIACYELEKDFSNETAVVIGEVCRTEDGWTFKTSGKGIDGGINSVCQAYGMMKWPDSFFEKKKALTKTSPLYAEKPLF</sequence>
<dbReference type="CDD" id="cd06974">
    <property type="entry name" value="TerD_like"/>
    <property type="match status" value="1"/>
</dbReference>
<dbReference type="InterPro" id="IPR003325">
    <property type="entry name" value="TerD"/>
</dbReference>
<reference evidence="2 3" key="1">
    <citation type="submission" date="2016-01" db="EMBL/GenBank/DDBJ databases">
        <title>Investigation of taxonomic status of Bacillus aminovorans.</title>
        <authorList>
            <person name="Verma A."/>
            <person name="Pal Y."/>
            <person name="Krishnamurthi S."/>
        </authorList>
    </citation>
    <scope>NUCLEOTIDE SEQUENCE [LARGE SCALE GENOMIC DNA]</scope>
    <source>
        <strain evidence="2 3">DSM 4337</strain>
    </source>
</reference>
<dbReference type="PANTHER" id="PTHR32097:SF17">
    <property type="entry name" value="CAMP-BINDING PROTEIN 1-RELATED"/>
    <property type="match status" value="1"/>
</dbReference>
<evidence type="ECO:0000313" key="3">
    <source>
        <dbReference type="Proteomes" id="UP000077271"/>
    </source>
</evidence>
<dbReference type="AlphaFoldDB" id="A0A177L2L0"/>
<dbReference type="PANTHER" id="PTHR32097">
    <property type="entry name" value="CAMP-BINDING PROTEIN 1-RELATED"/>
    <property type="match status" value="1"/>
</dbReference>
<accession>A0A177L2L0</accession>
<dbReference type="EMBL" id="LQWZ01000001">
    <property type="protein sequence ID" value="OAH59535.1"/>
    <property type="molecule type" value="Genomic_DNA"/>
</dbReference>
<comment type="caution">
    <text evidence="2">The sequence shown here is derived from an EMBL/GenBank/DDBJ whole genome shotgun (WGS) entry which is preliminary data.</text>
</comment>
<dbReference type="Gene3D" id="2.60.60.30">
    <property type="entry name" value="sav2460 like domains"/>
    <property type="match status" value="1"/>
</dbReference>
<gene>
    <name evidence="2" type="ORF">AWH48_00030</name>
</gene>
<dbReference type="InterPro" id="IPR051324">
    <property type="entry name" value="Stress/Tellurium_Resist"/>
</dbReference>
<proteinExistence type="predicted"/>
<dbReference type="Pfam" id="PF02342">
    <property type="entry name" value="TerD"/>
    <property type="match status" value="1"/>
</dbReference>
<dbReference type="Proteomes" id="UP000077271">
    <property type="component" value="Unassembled WGS sequence"/>
</dbReference>
<name>A0A177L2L0_9BACI</name>
<evidence type="ECO:0000259" key="1">
    <source>
        <dbReference type="Pfam" id="PF02342"/>
    </source>
</evidence>
<evidence type="ECO:0000313" key="2">
    <source>
        <dbReference type="EMBL" id="OAH59535.1"/>
    </source>
</evidence>
<organism evidence="2 3">
    <name type="scientific">Domibacillus aminovorans</name>
    <dbReference type="NCBI Taxonomy" id="29332"/>
    <lineage>
        <taxon>Bacteria</taxon>
        <taxon>Bacillati</taxon>
        <taxon>Bacillota</taxon>
        <taxon>Bacilli</taxon>
        <taxon>Bacillales</taxon>
        <taxon>Bacillaceae</taxon>
        <taxon>Domibacillus</taxon>
    </lineage>
</organism>
<feature type="domain" description="TerD" evidence="1">
    <location>
        <begin position="2"/>
        <end position="186"/>
    </location>
</feature>